<dbReference type="GO" id="GO:0016788">
    <property type="term" value="F:hydrolase activity, acting on ester bonds"/>
    <property type="evidence" value="ECO:0007669"/>
    <property type="project" value="UniProtKB-ARBA"/>
</dbReference>
<reference evidence="1 2" key="1">
    <citation type="journal article" date="2016" name="BMC Genomics">
        <title>Combined genomic and structural analyses of a cultured magnetotactic bacterium reveals its niche adaptation to a dynamic environment.</title>
        <authorList>
            <person name="Araujo A.C."/>
            <person name="Morillo V."/>
            <person name="Cypriano J."/>
            <person name="Teixeira L.C."/>
            <person name="Leao P."/>
            <person name="Lyra S."/>
            <person name="Almeida L.G."/>
            <person name="Bazylinski D.A."/>
            <person name="Vasconcellos A.T."/>
            <person name="Abreu F."/>
            <person name="Lins U."/>
        </authorList>
    </citation>
    <scope>NUCLEOTIDE SEQUENCE [LARGE SCALE GENOMIC DNA]</scope>
    <source>
        <strain evidence="1 2">IT-1</strain>
    </source>
</reference>
<dbReference type="Proteomes" id="UP000194003">
    <property type="component" value="Unassembled WGS sequence"/>
</dbReference>
<dbReference type="STRING" id="1434232.MAIT1_01493"/>
<dbReference type="Gene3D" id="3.40.50.1110">
    <property type="entry name" value="SGNH hydrolase"/>
    <property type="match status" value="1"/>
</dbReference>
<dbReference type="SUPFAM" id="SSF52266">
    <property type="entry name" value="SGNH hydrolase"/>
    <property type="match status" value="1"/>
</dbReference>
<dbReference type="OrthoDB" id="7333037at2"/>
<dbReference type="EMBL" id="LVJN01000020">
    <property type="protein sequence ID" value="OSM01507.1"/>
    <property type="molecule type" value="Genomic_DNA"/>
</dbReference>
<keyword evidence="2" id="KW-1185">Reference proteome</keyword>
<comment type="caution">
    <text evidence="1">The sequence shown here is derived from an EMBL/GenBank/DDBJ whole genome shotgun (WGS) entry which is preliminary data.</text>
</comment>
<evidence type="ECO:0000313" key="2">
    <source>
        <dbReference type="Proteomes" id="UP000194003"/>
    </source>
</evidence>
<sequence length="366" mass="39479">MAIGISLSAALLLAEGAYRLWKGAPLWGVGDDAAQPRIDCGNRFDPDLGWKPLPGLKGINGEGAPVAIGADGLRRNEGGWDERSPAYLAVGDSYTFGDQVGDRESWPAYLETLLGQRVGNGGVCGYGVGQAGRRLQSLLQQDGAAPQGILFGVIPTDLWRTQAKAFYGRPKPYYSLENGQLAWHAEALNVGPPPTHPTETLSFMDRHSLLWRALPSPTALWEKIQTRIALQRGEAHANAHEQGPEVACAVIVEAARAAKQAGRTFHLIVQYKLKDVILRDKLERGATTADADQDAASVAAMSRVMSCVEEAETGADVLDSYPMLHKVWREQGMGAIAALYHDHMSAAGNRMTAQWIADHLRGEAAP</sequence>
<dbReference type="InterPro" id="IPR036514">
    <property type="entry name" value="SGNH_hydro_sf"/>
</dbReference>
<dbReference type="AlphaFoldDB" id="A0A1Y2K1F3"/>
<protein>
    <recommendedName>
        <fullName evidence="3">SGNH hydrolase-type esterase domain-containing protein</fullName>
    </recommendedName>
</protein>
<evidence type="ECO:0000313" key="1">
    <source>
        <dbReference type="EMBL" id="OSM01507.1"/>
    </source>
</evidence>
<name>A0A1Y2K1F3_9PROT</name>
<proteinExistence type="predicted"/>
<dbReference type="RefSeq" id="WP_085442957.1">
    <property type="nucleotide sequence ID" value="NZ_LVJN01000020.1"/>
</dbReference>
<evidence type="ECO:0008006" key="3">
    <source>
        <dbReference type="Google" id="ProtNLM"/>
    </source>
</evidence>
<organism evidence="1 2">
    <name type="scientific">Magnetofaba australis IT-1</name>
    <dbReference type="NCBI Taxonomy" id="1434232"/>
    <lineage>
        <taxon>Bacteria</taxon>
        <taxon>Pseudomonadati</taxon>
        <taxon>Pseudomonadota</taxon>
        <taxon>Magnetococcia</taxon>
        <taxon>Magnetococcales</taxon>
        <taxon>Magnetococcaceae</taxon>
        <taxon>Magnetofaba</taxon>
    </lineage>
</organism>
<gene>
    <name evidence="1" type="ORF">MAIT1_01493</name>
</gene>
<accession>A0A1Y2K1F3</accession>